<dbReference type="Pfam" id="PF22772">
    <property type="entry name" value="WsaF_C"/>
    <property type="match status" value="1"/>
</dbReference>
<dbReference type="AlphaFoldDB" id="A0A5Q0LZX6"/>
<dbReference type="Proteomes" id="UP000326780">
    <property type="component" value="Chromosome"/>
</dbReference>
<evidence type="ECO:0000313" key="4">
    <source>
        <dbReference type="Proteomes" id="UP000326780"/>
    </source>
</evidence>
<dbReference type="Gene3D" id="3.40.50.11090">
    <property type="match status" value="1"/>
</dbReference>
<evidence type="ECO:0008006" key="5">
    <source>
        <dbReference type="Google" id="ProtNLM"/>
    </source>
</evidence>
<dbReference type="Pfam" id="PF21374">
    <property type="entry name" value="WsaF_N"/>
    <property type="match status" value="1"/>
</dbReference>
<evidence type="ECO:0000259" key="1">
    <source>
        <dbReference type="Pfam" id="PF21374"/>
    </source>
</evidence>
<feature type="domain" description="WsaF N-terminal" evidence="1">
    <location>
        <begin position="76"/>
        <end position="218"/>
    </location>
</feature>
<name>A0A5Q0LZX6_VARPD</name>
<organism evidence="3 4">
    <name type="scientific">Variovorax paradoxus</name>
    <dbReference type="NCBI Taxonomy" id="34073"/>
    <lineage>
        <taxon>Bacteria</taxon>
        <taxon>Pseudomonadati</taxon>
        <taxon>Pseudomonadota</taxon>
        <taxon>Betaproteobacteria</taxon>
        <taxon>Burkholderiales</taxon>
        <taxon>Comamonadaceae</taxon>
        <taxon>Variovorax</taxon>
    </lineage>
</organism>
<dbReference type="Gene3D" id="3.40.50.2000">
    <property type="entry name" value="Glycogen Phosphorylase B"/>
    <property type="match status" value="1"/>
</dbReference>
<evidence type="ECO:0000313" key="3">
    <source>
        <dbReference type="EMBL" id="QFZ81792.1"/>
    </source>
</evidence>
<dbReference type="EMBL" id="CP045644">
    <property type="protein sequence ID" value="QFZ81792.1"/>
    <property type="molecule type" value="Genomic_DNA"/>
</dbReference>
<dbReference type="InterPro" id="IPR055050">
    <property type="entry name" value="WsaF_C"/>
</dbReference>
<gene>
    <name evidence="3" type="ORF">GFK26_02890</name>
</gene>
<proteinExistence type="predicted"/>
<reference evidence="3 4" key="1">
    <citation type="submission" date="2019-10" db="EMBL/GenBank/DDBJ databases">
        <title>Complete genome sequence of Variovorax paradoxus 5C-2.</title>
        <authorList>
            <person name="Gogoleva N.E."/>
            <person name="Balkin A.S."/>
        </authorList>
    </citation>
    <scope>NUCLEOTIDE SEQUENCE [LARGE SCALE GENOMIC DNA]</scope>
    <source>
        <strain evidence="3 4">5C-2</strain>
    </source>
</reference>
<feature type="domain" description="WsaF C-terminal" evidence="2">
    <location>
        <begin position="270"/>
        <end position="403"/>
    </location>
</feature>
<dbReference type="GO" id="GO:0030247">
    <property type="term" value="F:polysaccharide binding"/>
    <property type="evidence" value="ECO:0007669"/>
    <property type="project" value="InterPro"/>
</dbReference>
<accession>A0A5Q0LZX6</accession>
<protein>
    <recommendedName>
        <fullName evidence="5">Glycosyltransferase family 1 protein</fullName>
    </recommendedName>
</protein>
<evidence type="ECO:0000259" key="2">
    <source>
        <dbReference type="Pfam" id="PF22772"/>
    </source>
</evidence>
<sequence length="443" mass="49512">MSVRGRRFIEFWQENGTRAAARLIREKLGDAIAGRAVFSKEDDESNAESVPQLRARRFISQQALDVYTIPRPSVPRISLVTDSIGSESLFGGVGTALLFSAQLANQMNATLRVVTRTEVPSPANAWQILNAYGIQLQQEIQFAFAPLKRDEIDTPPVAEAVPGLDIHPEEIFVTTSWWTTAATLPSVPAASIIYLLQEDERMFYPFGEDRVHCERVLRNQDIRFVVNTRLLYDHLMATGLTHLGRNGFWFEPAFPKSLFHPRPREANGKKRFFFYARPNNPRNLFQIGLGIIDHAVNEGILDLEQWEIFLVGKDIPHVKFGAGYTPHRCEGLGWEAYADLAGTIDLGLSLMYTPHPSYPPFDLAASGAVVVTNRFTNKQDLSGYSPNIICAELETRALLDALRSGVAIANDRETRHRNFATNGLGTDWTLAFADVLRALTAGR</sequence>
<dbReference type="InterPro" id="IPR048510">
    <property type="entry name" value="WsaF_N"/>
</dbReference>
<dbReference type="RefSeq" id="WP_153280758.1">
    <property type="nucleotide sequence ID" value="NZ_CP045644.1"/>
</dbReference>